<dbReference type="GeneID" id="14885717"/>
<dbReference type="InterPro" id="IPR008936">
    <property type="entry name" value="Rho_GTPase_activation_prot"/>
</dbReference>
<name>A0A0A1TZ08_ENTIV</name>
<dbReference type="PANTHER" id="PTHR10194:SF151">
    <property type="entry name" value="NEUROFIBROMIN-A"/>
    <property type="match status" value="1"/>
</dbReference>
<dbReference type="AlphaFoldDB" id="A0A0A1TZ08"/>
<sequence length="470" mass="54512">MISSTKQSIHLTLTPEAETVFSSSFSCETDMKRQKEDISVQLIYRQSGSLTARTHYSPEKTPSLALKNLSPFIQISPRKTPTPNAVKKSPEEAMRRMLFNFPSNLLTAYCQIVCHCVKIIYIYTIFFNVLNFLKIFVKQDESNPFYIKSLLQFYSSRGKLTDLLIYLAQEEIEKTNQHNMLFRGNTSFTRIFTQYLNRYCSSFLNNTSIQVVQILLKKNTKNEEENELQNALKNTNDDLVFNNDFFDTLNLFTSILESQKNTFPSHLQEILRNVYYKVKDKRDEKQAINAVTTLLFLRFILTPFTSTPVILKETQKLIGEIGTITLPFNKNPLTNRQTTHFKLYVESYINTILFGPTNYALSHRGFNALEQENSLIAIINIIRQEMRTFSMIYKGDFDDVFSVIKGKTDALVNCSISYSTAEFVKWMDDREKLIYKENDLLKRNIETLKANICYLKSKIESAETVSIYSL</sequence>
<evidence type="ECO:0000256" key="1">
    <source>
        <dbReference type="ARBA" id="ARBA00022468"/>
    </source>
</evidence>
<accession>A0A0A1TZ08</accession>
<dbReference type="EMBL" id="KB206936">
    <property type="protein sequence ID" value="ELP86744.1"/>
    <property type="molecule type" value="Genomic_DNA"/>
</dbReference>
<protein>
    <recommendedName>
        <fullName evidence="2">Ras-GAP domain-containing protein</fullName>
    </recommendedName>
</protein>
<dbReference type="InterPro" id="IPR039360">
    <property type="entry name" value="Ras_GTPase"/>
</dbReference>
<organism evidence="3 4">
    <name type="scientific">Entamoeba invadens IP1</name>
    <dbReference type="NCBI Taxonomy" id="370355"/>
    <lineage>
        <taxon>Eukaryota</taxon>
        <taxon>Amoebozoa</taxon>
        <taxon>Evosea</taxon>
        <taxon>Archamoebae</taxon>
        <taxon>Mastigamoebida</taxon>
        <taxon>Entamoebidae</taxon>
        <taxon>Entamoeba</taxon>
    </lineage>
</organism>
<reference evidence="3 4" key="1">
    <citation type="submission" date="2012-10" db="EMBL/GenBank/DDBJ databases">
        <authorList>
            <person name="Zafar N."/>
            <person name="Inman J."/>
            <person name="Hall N."/>
            <person name="Lorenzi H."/>
            <person name="Caler E."/>
        </authorList>
    </citation>
    <scope>NUCLEOTIDE SEQUENCE [LARGE SCALE GENOMIC DNA]</scope>
    <source>
        <strain evidence="3 4">IP1</strain>
    </source>
</reference>
<dbReference type="VEuPathDB" id="AmoebaDB:EIN_307700"/>
<evidence type="ECO:0000259" key="2">
    <source>
        <dbReference type="PROSITE" id="PS50018"/>
    </source>
</evidence>
<dbReference type="GO" id="GO:0005096">
    <property type="term" value="F:GTPase activator activity"/>
    <property type="evidence" value="ECO:0007669"/>
    <property type="project" value="UniProtKB-KW"/>
</dbReference>
<proteinExistence type="predicted"/>
<dbReference type="RefSeq" id="XP_004186090.1">
    <property type="nucleotide sequence ID" value="XM_004186042.1"/>
</dbReference>
<gene>
    <name evidence="3" type="ORF">EIN_307700</name>
</gene>
<dbReference type="Proteomes" id="UP000014680">
    <property type="component" value="Unassembled WGS sequence"/>
</dbReference>
<evidence type="ECO:0000313" key="4">
    <source>
        <dbReference type="Proteomes" id="UP000014680"/>
    </source>
</evidence>
<dbReference type="SUPFAM" id="SSF48350">
    <property type="entry name" value="GTPase activation domain, GAP"/>
    <property type="match status" value="1"/>
</dbReference>
<dbReference type="PANTHER" id="PTHR10194">
    <property type="entry name" value="RAS GTPASE-ACTIVATING PROTEINS"/>
    <property type="match status" value="1"/>
</dbReference>
<dbReference type="PROSITE" id="PS50018">
    <property type="entry name" value="RAS_GTPASE_ACTIV_2"/>
    <property type="match status" value="1"/>
</dbReference>
<keyword evidence="1" id="KW-0343">GTPase activation</keyword>
<dbReference type="KEGG" id="eiv:EIN_307700"/>
<evidence type="ECO:0000313" key="3">
    <source>
        <dbReference type="EMBL" id="ELP86744.1"/>
    </source>
</evidence>
<dbReference type="InterPro" id="IPR001936">
    <property type="entry name" value="RasGAP_dom"/>
</dbReference>
<feature type="domain" description="Ras-GAP" evidence="2">
    <location>
        <begin position="142"/>
        <end position="300"/>
    </location>
</feature>
<keyword evidence="4" id="KW-1185">Reference proteome</keyword>
<dbReference type="OrthoDB" id="28632at2759"/>
<dbReference type="Gene3D" id="1.10.506.10">
    <property type="entry name" value="GTPase Activation - p120gap, domain 1"/>
    <property type="match status" value="2"/>
</dbReference>